<evidence type="ECO:0000313" key="3">
    <source>
        <dbReference type="Proteomes" id="UP000053259"/>
    </source>
</evidence>
<reference evidence="2 3" key="1">
    <citation type="submission" date="2015-01" db="EMBL/GenBank/DDBJ databases">
        <title>The Genome Sequence of Ochroconis gallopava CBS43764.</title>
        <authorList>
            <consortium name="The Broad Institute Genomics Platform"/>
            <person name="Cuomo C."/>
            <person name="de Hoog S."/>
            <person name="Gorbushina A."/>
            <person name="Stielow B."/>
            <person name="Teixiera M."/>
            <person name="Abouelleil A."/>
            <person name="Chapman S.B."/>
            <person name="Priest M."/>
            <person name="Young S.K."/>
            <person name="Wortman J."/>
            <person name="Nusbaum C."/>
            <person name="Birren B."/>
        </authorList>
    </citation>
    <scope>NUCLEOTIDE SEQUENCE [LARGE SCALE GENOMIC DNA]</scope>
    <source>
        <strain evidence="2 3">CBS 43764</strain>
    </source>
</reference>
<dbReference type="RefSeq" id="XP_016215709.1">
    <property type="nucleotide sequence ID" value="XM_016356186.1"/>
</dbReference>
<keyword evidence="3" id="KW-1185">Reference proteome</keyword>
<feature type="compositionally biased region" description="Polar residues" evidence="1">
    <location>
        <begin position="254"/>
        <end position="266"/>
    </location>
</feature>
<dbReference type="EMBL" id="KN847536">
    <property type="protein sequence ID" value="KIW05840.1"/>
    <property type="molecule type" value="Genomic_DNA"/>
</dbReference>
<dbReference type="InParanoid" id="A0A0D2AGZ4"/>
<feature type="compositionally biased region" description="Polar residues" evidence="1">
    <location>
        <begin position="310"/>
        <end position="319"/>
    </location>
</feature>
<proteinExistence type="predicted"/>
<sequence>MPSLKTANDQDASPTNERHLFCNACGDKICDESGRIATKFVTQARDPPREPVEIVSLPRFEGRYMVKPDVSKKVRSERRLKYRKTMEALHQELDMALEFALGRKNELYGVDMMEMIKAYLKQVNMIAWEESCGMFDLHQHECHQKAERFRKKYSDESGEFADPNGGGSTAGRQVVEICKMHQHNLSLGYCSCSQAESRMQHLNTSHSQARSRPSSNPAVQDAIPPSFSGQAQRMASSARQIRQMAPPTPKRPETSSQNPQTSQNLGVPNPQLPSPAMTFNRESTPRRNSTVEISPPSRNPPEPRPVSRQAPIQENYQQQESREMRSAAQRQRMAHNMALNSKALTSDPRASRGVQPASQAHKTTPRLPPIPNFPERGTSQTKESSQSKKRAYVDLTDSSPPLTTSTPKRIRRNPPELPSASPNPAVHTNSLASQPPMASSMLTSQTTQTASFNTLFGPSGSQFHMPDPVIFDPISPTLAQNPTDLFFPGDIPLSVETTDGEIVPIRGFVFTPEGKVKRLANGAVGEYDDFIKAFDAKRAREGLTTHRTQW</sequence>
<feature type="compositionally biased region" description="Polar residues" evidence="1">
    <location>
        <begin position="280"/>
        <end position="292"/>
    </location>
</feature>
<feature type="compositionally biased region" description="Polar residues" evidence="1">
    <location>
        <begin position="227"/>
        <end position="240"/>
    </location>
</feature>
<name>A0A0D2AGZ4_9PEZI</name>
<dbReference type="HOGENOM" id="CLU_495399_0_0_1"/>
<dbReference type="Proteomes" id="UP000053259">
    <property type="component" value="Unassembled WGS sequence"/>
</dbReference>
<dbReference type="VEuPathDB" id="FungiDB:PV09_03044"/>
<evidence type="ECO:0000256" key="1">
    <source>
        <dbReference type="SAM" id="MobiDB-lite"/>
    </source>
</evidence>
<feature type="region of interest" description="Disordered" evidence="1">
    <location>
        <begin position="201"/>
        <end position="438"/>
    </location>
</feature>
<accession>A0A0D2AGZ4</accession>
<feature type="compositionally biased region" description="Polar residues" evidence="1">
    <location>
        <begin position="420"/>
        <end position="438"/>
    </location>
</feature>
<evidence type="ECO:0000313" key="2">
    <source>
        <dbReference type="EMBL" id="KIW05840.1"/>
    </source>
</evidence>
<protein>
    <submittedName>
        <fullName evidence="2">Uncharacterized protein</fullName>
    </submittedName>
</protein>
<organism evidence="2 3">
    <name type="scientific">Verruconis gallopava</name>
    <dbReference type="NCBI Taxonomy" id="253628"/>
    <lineage>
        <taxon>Eukaryota</taxon>
        <taxon>Fungi</taxon>
        <taxon>Dikarya</taxon>
        <taxon>Ascomycota</taxon>
        <taxon>Pezizomycotina</taxon>
        <taxon>Dothideomycetes</taxon>
        <taxon>Pleosporomycetidae</taxon>
        <taxon>Venturiales</taxon>
        <taxon>Sympoventuriaceae</taxon>
        <taxon>Verruconis</taxon>
    </lineage>
</organism>
<dbReference type="AlphaFoldDB" id="A0A0D2AGZ4"/>
<feature type="compositionally biased region" description="Low complexity" evidence="1">
    <location>
        <begin position="394"/>
        <end position="407"/>
    </location>
</feature>
<feature type="compositionally biased region" description="Polar residues" evidence="1">
    <location>
        <begin position="201"/>
        <end position="218"/>
    </location>
</feature>
<gene>
    <name evidence="2" type="ORF">PV09_03044</name>
</gene>
<dbReference type="GeneID" id="27311017"/>